<reference evidence="2" key="1">
    <citation type="journal article" date="2022" name="Mol. Ecol. Resour.">
        <title>The genomes of chicory, endive, great burdock and yacon provide insights into Asteraceae palaeo-polyploidization history and plant inulin production.</title>
        <authorList>
            <person name="Fan W."/>
            <person name="Wang S."/>
            <person name="Wang H."/>
            <person name="Wang A."/>
            <person name="Jiang F."/>
            <person name="Liu H."/>
            <person name="Zhao H."/>
            <person name="Xu D."/>
            <person name="Zhang Y."/>
        </authorList>
    </citation>
    <scope>NUCLEOTIDE SEQUENCE [LARGE SCALE GENOMIC DNA]</scope>
    <source>
        <strain evidence="2">cv. Niubang</strain>
    </source>
</reference>
<comment type="caution">
    <text evidence="1">The sequence shown here is derived from an EMBL/GenBank/DDBJ whole genome shotgun (WGS) entry which is preliminary data.</text>
</comment>
<sequence length="171" mass="19428">MLGMNSSHKVYFMDTQIWYAIFSTLCGGAIGAFDRLGEIRTLSMLRSRFQSIPGAFSAYLLPSERAKRKGFSLSKRFAEATPNRRTEAAKFAQLWNEVVCNPSLNLIQWPPFLLASKVPIALDMAVQFRSKDADLWKRICADEYMKCAVTECYESFKLILNALVVGHTEKR</sequence>
<dbReference type="EMBL" id="CM042062">
    <property type="protein sequence ID" value="KAI3669009.1"/>
    <property type="molecule type" value="Genomic_DNA"/>
</dbReference>
<gene>
    <name evidence="1" type="ORF">L6452_40228</name>
</gene>
<accession>A0ACB8XMI7</accession>
<reference evidence="1 2" key="2">
    <citation type="journal article" date="2022" name="Mol. Ecol. Resour.">
        <title>The genomes of chicory, endive, great burdock and yacon provide insights into Asteraceae paleo-polyploidization history and plant inulin production.</title>
        <authorList>
            <person name="Fan W."/>
            <person name="Wang S."/>
            <person name="Wang H."/>
            <person name="Wang A."/>
            <person name="Jiang F."/>
            <person name="Liu H."/>
            <person name="Zhao H."/>
            <person name="Xu D."/>
            <person name="Zhang Y."/>
        </authorList>
    </citation>
    <scope>NUCLEOTIDE SEQUENCE [LARGE SCALE GENOMIC DNA]</scope>
    <source>
        <strain evidence="2">cv. Niubang</strain>
    </source>
</reference>
<keyword evidence="2" id="KW-1185">Reference proteome</keyword>
<evidence type="ECO:0000313" key="1">
    <source>
        <dbReference type="EMBL" id="KAI3669009.1"/>
    </source>
</evidence>
<dbReference type="Proteomes" id="UP001055879">
    <property type="component" value="Linkage Group LG16"/>
</dbReference>
<proteinExistence type="predicted"/>
<organism evidence="1 2">
    <name type="scientific">Arctium lappa</name>
    <name type="common">Greater burdock</name>
    <name type="synonym">Lappa major</name>
    <dbReference type="NCBI Taxonomy" id="4217"/>
    <lineage>
        <taxon>Eukaryota</taxon>
        <taxon>Viridiplantae</taxon>
        <taxon>Streptophyta</taxon>
        <taxon>Embryophyta</taxon>
        <taxon>Tracheophyta</taxon>
        <taxon>Spermatophyta</taxon>
        <taxon>Magnoliopsida</taxon>
        <taxon>eudicotyledons</taxon>
        <taxon>Gunneridae</taxon>
        <taxon>Pentapetalae</taxon>
        <taxon>asterids</taxon>
        <taxon>campanulids</taxon>
        <taxon>Asterales</taxon>
        <taxon>Asteraceae</taxon>
        <taxon>Carduoideae</taxon>
        <taxon>Cardueae</taxon>
        <taxon>Arctiinae</taxon>
        <taxon>Arctium</taxon>
    </lineage>
</organism>
<name>A0ACB8XMI7_ARCLA</name>
<evidence type="ECO:0000313" key="2">
    <source>
        <dbReference type="Proteomes" id="UP001055879"/>
    </source>
</evidence>
<protein>
    <submittedName>
        <fullName evidence="1">Uncharacterized protein</fullName>
    </submittedName>
</protein>